<comment type="caution">
    <text evidence="4">The sequence shown here is derived from an EMBL/GenBank/DDBJ whole genome shotgun (WGS) entry which is preliminary data.</text>
</comment>
<evidence type="ECO:0000256" key="1">
    <source>
        <dbReference type="ARBA" id="ARBA00010394"/>
    </source>
</evidence>
<organism evidence="4 5">
    <name type="scientific">Heracleum sosnowskyi</name>
    <dbReference type="NCBI Taxonomy" id="360622"/>
    <lineage>
        <taxon>Eukaryota</taxon>
        <taxon>Viridiplantae</taxon>
        <taxon>Streptophyta</taxon>
        <taxon>Embryophyta</taxon>
        <taxon>Tracheophyta</taxon>
        <taxon>Spermatophyta</taxon>
        <taxon>Magnoliopsida</taxon>
        <taxon>eudicotyledons</taxon>
        <taxon>Gunneridae</taxon>
        <taxon>Pentapetalae</taxon>
        <taxon>asterids</taxon>
        <taxon>campanulids</taxon>
        <taxon>Apiales</taxon>
        <taxon>Apiaceae</taxon>
        <taxon>Apioideae</taxon>
        <taxon>apioid superclade</taxon>
        <taxon>Tordylieae</taxon>
        <taxon>Tordyliinae</taxon>
        <taxon>Heracleum</taxon>
    </lineage>
</organism>
<dbReference type="SUPFAM" id="SSF81383">
    <property type="entry name" value="F-box domain"/>
    <property type="match status" value="1"/>
</dbReference>
<name>A0AAD8HWQ7_9APIA</name>
<comment type="similarity">
    <text evidence="1">Belongs to the importin alpha family.</text>
</comment>
<reference evidence="4" key="2">
    <citation type="submission" date="2023-05" db="EMBL/GenBank/DDBJ databases">
        <authorList>
            <person name="Schelkunov M.I."/>
        </authorList>
    </citation>
    <scope>NUCLEOTIDE SEQUENCE</scope>
    <source>
        <strain evidence="4">Hsosn_3</strain>
        <tissue evidence="4">Leaf</tissue>
    </source>
</reference>
<dbReference type="Gene3D" id="1.25.10.10">
    <property type="entry name" value="Leucine-rich Repeat Variant"/>
    <property type="match status" value="1"/>
</dbReference>
<dbReference type="Gene3D" id="1.20.1280.50">
    <property type="match status" value="1"/>
</dbReference>
<evidence type="ECO:0000256" key="3">
    <source>
        <dbReference type="ARBA" id="ARBA00022927"/>
    </source>
</evidence>
<sequence length="718" mass="82182">MDDKPKMEEYDHLQNLPDELLTLVFAKLINNNQDTNLADIKFLCRCSLVSKRFNANIPFLSTLSITHWSIGELYDCCPKILKKFKYIRLLCVKHGSPLTLRNFQWRSTCEVSSSGHSTIYCMSALSYNSIKLCPSTDDINLITYPVLKAPRDAKLLSMSTENYVFNMLQFHDRLIKCIRSLQLLCHVEVSDFRSHGSLILESHLLNVLRYSSYNKLKSKKRKMSCFIGELPLNGIVMEGVTMKIVQKFTDDTVVANIINDDNIPLFDDLKAGKMLFSKALVNILKYHRHLVQTGCSRLLAPSSKYQRPYPVAPPITGVYTEEPLNFGMGFKDELSPYVGHMLHVSVERKRRRRDDYIKNMYSDDPDVQMKGTKDLARLLAEDRRLGDLRSEDVHFLIGLLKHQENPKLQFEAAFALTNVDSNGGQVMKSEAIPLLVDLMISKHRDIRVRGLITLMRITYDFPESIRDLREIEALQLLEDVVICDRSDSSVLLSCATFLAIVCRGKLYLTTCEIRVALRTVKVLLQYGDDQVERQALSALSYLSHGNYVAFEGKACKFVLGLISHVDPLIVIPTLQIVGNILAWGSYHQIQFILEKGLLQRLHTLLHRQYKIVKYEACRIIQSIDFHKEIQKKTLPLGDFKIDKKEGTNLCSIIEKKDGEKIDFAECTDDFVGSLPSKVYSRSLSMSSVTPLSSIRKEVHTFSKLKWMAEYYIQDEFLN</sequence>
<dbReference type="InterPro" id="IPR016024">
    <property type="entry name" value="ARM-type_fold"/>
</dbReference>
<proteinExistence type="inferred from homology"/>
<dbReference type="Proteomes" id="UP001237642">
    <property type="component" value="Unassembled WGS sequence"/>
</dbReference>
<dbReference type="CDD" id="cd09917">
    <property type="entry name" value="F-box_SF"/>
    <property type="match status" value="1"/>
</dbReference>
<protein>
    <recommendedName>
        <fullName evidence="6">F-box domain-containing protein</fullName>
    </recommendedName>
</protein>
<dbReference type="AlphaFoldDB" id="A0AAD8HWQ7"/>
<dbReference type="EMBL" id="JAUIZM010000007">
    <property type="protein sequence ID" value="KAK1374889.1"/>
    <property type="molecule type" value="Genomic_DNA"/>
</dbReference>
<evidence type="ECO:0000256" key="2">
    <source>
        <dbReference type="ARBA" id="ARBA00022448"/>
    </source>
</evidence>
<keyword evidence="2" id="KW-0813">Transport</keyword>
<evidence type="ECO:0008006" key="6">
    <source>
        <dbReference type="Google" id="ProtNLM"/>
    </source>
</evidence>
<accession>A0AAD8HWQ7</accession>
<dbReference type="InterPro" id="IPR011989">
    <property type="entry name" value="ARM-like"/>
</dbReference>
<dbReference type="InterPro" id="IPR036047">
    <property type="entry name" value="F-box-like_dom_sf"/>
</dbReference>
<evidence type="ECO:0000313" key="5">
    <source>
        <dbReference type="Proteomes" id="UP001237642"/>
    </source>
</evidence>
<gene>
    <name evidence="4" type="ORF">POM88_031082</name>
</gene>
<evidence type="ECO:0000313" key="4">
    <source>
        <dbReference type="EMBL" id="KAK1374889.1"/>
    </source>
</evidence>
<dbReference type="SUPFAM" id="SSF48371">
    <property type="entry name" value="ARM repeat"/>
    <property type="match status" value="1"/>
</dbReference>
<dbReference type="GO" id="GO:0015031">
    <property type="term" value="P:protein transport"/>
    <property type="evidence" value="ECO:0007669"/>
    <property type="project" value="UniProtKB-KW"/>
</dbReference>
<reference evidence="4" key="1">
    <citation type="submission" date="2023-02" db="EMBL/GenBank/DDBJ databases">
        <title>Genome of toxic invasive species Heracleum sosnowskyi carries increased number of genes despite the absence of recent whole-genome duplications.</title>
        <authorList>
            <person name="Schelkunov M."/>
            <person name="Shtratnikova V."/>
            <person name="Makarenko M."/>
            <person name="Klepikova A."/>
            <person name="Omelchenko D."/>
            <person name="Novikova G."/>
            <person name="Obukhova E."/>
            <person name="Bogdanov V."/>
            <person name="Penin A."/>
            <person name="Logacheva M."/>
        </authorList>
    </citation>
    <scope>NUCLEOTIDE SEQUENCE</scope>
    <source>
        <strain evidence="4">Hsosn_3</strain>
        <tissue evidence="4">Leaf</tissue>
    </source>
</reference>
<keyword evidence="5" id="KW-1185">Reference proteome</keyword>
<keyword evidence="3" id="KW-0653">Protein transport</keyword>
<dbReference type="PANTHER" id="PTHR23316">
    <property type="entry name" value="IMPORTIN ALPHA"/>
    <property type="match status" value="1"/>
</dbReference>